<evidence type="ECO:0000313" key="2">
    <source>
        <dbReference type="EMBL" id="KIO03244.1"/>
    </source>
</evidence>
<reference evidence="3" key="2">
    <citation type="submission" date="2015-01" db="EMBL/GenBank/DDBJ databases">
        <title>Evolutionary Origins and Diversification of the Mycorrhizal Mutualists.</title>
        <authorList>
            <consortium name="DOE Joint Genome Institute"/>
            <consortium name="Mycorrhizal Genomics Consortium"/>
            <person name="Kohler A."/>
            <person name="Kuo A."/>
            <person name="Nagy L.G."/>
            <person name="Floudas D."/>
            <person name="Copeland A."/>
            <person name="Barry K.W."/>
            <person name="Cichocki N."/>
            <person name="Veneault-Fourrey C."/>
            <person name="LaButti K."/>
            <person name="Lindquist E.A."/>
            <person name="Lipzen A."/>
            <person name="Lundell T."/>
            <person name="Morin E."/>
            <person name="Murat C."/>
            <person name="Riley R."/>
            <person name="Ohm R."/>
            <person name="Sun H."/>
            <person name="Tunlid A."/>
            <person name="Henrissat B."/>
            <person name="Grigoriev I.V."/>
            <person name="Hibbett D.S."/>
            <person name="Martin F."/>
        </authorList>
    </citation>
    <scope>NUCLEOTIDE SEQUENCE [LARGE SCALE GENOMIC DNA]</scope>
    <source>
        <strain evidence="3">Marx 270</strain>
    </source>
</reference>
<dbReference type="Proteomes" id="UP000054217">
    <property type="component" value="Unassembled WGS sequence"/>
</dbReference>
<evidence type="ECO:0000256" key="1">
    <source>
        <dbReference type="SAM" id="MobiDB-lite"/>
    </source>
</evidence>
<sequence>MKKPADNAGLVPPSPEKKNGYQARTSCYSRQFRRSVRYVRLRKKSTLCDPNERNARTPQRT</sequence>
<proteinExistence type="predicted"/>
<reference evidence="2 3" key="1">
    <citation type="submission" date="2014-04" db="EMBL/GenBank/DDBJ databases">
        <authorList>
            <consortium name="DOE Joint Genome Institute"/>
            <person name="Kuo A."/>
            <person name="Kohler A."/>
            <person name="Costa M.D."/>
            <person name="Nagy L.G."/>
            <person name="Floudas D."/>
            <person name="Copeland A."/>
            <person name="Barry K.W."/>
            <person name="Cichocki N."/>
            <person name="Veneault-Fourrey C."/>
            <person name="LaButti K."/>
            <person name="Lindquist E.A."/>
            <person name="Lipzen A."/>
            <person name="Lundell T."/>
            <person name="Morin E."/>
            <person name="Murat C."/>
            <person name="Sun H."/>
            <person name="Tunlid A."/>
            <person name="Henrissat B."/>
            <person name="Grigoriev I.V."/>
            <person name="Hibbett D.S."/>
            <person name="Martin F."/>
            <person name="Nordberg H.P."/>
            <person name="Cantor M.N."/>
            <person name="Hua S.X."/>
        </authorList>
    </citation>
    <scope>NUCLEOTIDE SEQUENCE [LARGE SCALE GENOMIC DNA]</scope>
    <source>
        <strain evidence="2 3">Marx 270</strain>
    </source>
</reference>
<feature type="region of interest" description="Disordered" evidence="1">
    <location>
        <begin position="1"/>
        <end position="26"/>
    </location>
</feature>
<keyword evidence="3" id="KW-1185">Reference proteome</keyword>
<dbReference type="AlphaFoldDB" id="A0A0C3P758"/>
<name>A0A0C3P758_PISTI</name>
<dbReference type="InParanoid" id="A0A0C3P758"/>
<organism evidence="2 3">
    <name type="scientific">Pisolithus tinctorius Marx 270</name>
    <dbReference type="NCBI Taxonomy" id="870435"/>
    <lineage>
        <taxon>Eukaryota</taxon>
        <taxon>Fungi</taxon>
        <taxon>Dikarya</taxon>
        <taxon>Basidiomycota</taxon>
        <taxon>Agaricomycotina</taxon>
        <taxon>Agaricomycetes</taxon>
        <taxon>Agaricomycetidae</taxon>
        <taxon>Boletales</taxon>
        <taxon>Sclerodermatineae</taxon>
        <taxon>Pisolithaceae</taxon>
        <taxon>Pisolithus</taxon>
    </lineage>
</organism>
<gene>
    <name evidence="2" type="ORF">M404DRAFT_1001521</name>
</gene>
<dbReference type="EMBL" id="KN831977">
    <property type="protein sequence ID" value="KIO03244.1"/>
    <property type="molecule type" value="Genomic_DNA"/>
</dbReference>
<protein>
    <submittedName>
        <fullName evidence="2">Uncharacterized protein</fullName>
    </submittedName>
</protein>
<dbReference type="HOGENOM" id="CLU_2923642_0_0_1"/>
<evidence type="ECO:0000313" key="3">
    <source>
        <dbReference type="Proteomes" id="UP000054217"/>
    </source>
</evidence>
<dbReference type="OrthoDB" id="10563704at2759"/>
<accession>A0A0C3P758</accession>